<organism evidence="1 2">
    <name type="scientific">Halocaridina rubra</name>
    <name type="common">Hawaiian red shrimp</name>
    <dbReference type="NCBI Taxonomy" id="373956"/>
    <lineage>
        <taxon>Eukaryota</taxon>
        <taxon>Metazoa</taxon>
        <taxon>Ecdysozoa</taxon>
        <taxon>Arthropoda</taxon>
        <taxon>Crustacea</taxon>
        <taxon>Multicrustacea</taxon>
        <taxon>Malacostraca</taxon>
        <taxon>Eumalacostraca</taxon>
        <taxon>Eucarida</taxon>
        <taxon>Decapoda</taxon>
        <taxon>Pleocyemata</taxon>
        <taxon>Caridea</taxon>
        <taxon>Atyoidea</taxon>
        <taxon>Atyidae</taxon>
        <taxon>Halocaridina</taxon>
    </lineage>
</organism>
<gene>
    <name evidence="1" type="ORF">SK128_025401</name>
</gene>
<protein>
    <submittedName>
        <fullName evidence="1">Uncharacterized protein</fullName>
    </submittedName>
</protein>
<evidence type="ECO:0000313" key="1">
    <source>
        <dbReference type="EMBL" id="KAK7065773.1"/>
    </source>
</evidence>
<dbReference type="Proteomes" id="UP001381693">
    <property type="component" value="Unassembled WGS sequence"/>
</dbReference>
<accession>A0AAN8WMM6</accession>
<proteinExistence type="predicted"/>
<dbReference type="AlphaFoldDB" id="A0AAN8WMM6"/>
<comment type="caution">
    <text evidence="1">The sequence shown here is derived from an EMBL/GenBank/DDBJ whole genome shotgun (WGS) entry which is preliminary data.</text>
</comment>
<name>A0AAN8WMM6_HALRR</name>
<dbReference type="EMBL" id="JAXCGZ010019906">
    <property type="protein sequence ID" value="KAK7065773.1"/>
    <property type="molecule type" value="Genomic_DNA"/>
</dbReference>
<keyword evidence="2" id="KW-1185">Reference proteome</keyword>
<sequence>MVVTQILPHSPPLEKCGPQPQLLPQLPQKSAHQPVIHKKKMGAISCVRRRSPKVTVNPLKPALVSKFLLVRGLAAGQDQLNDEMDVECEEVEENIIGNKAMQLDTINCVSQDLEQLNCLEDNDKGSLL</sequence>
<reference evidence="1 2" key="1">
    <citation type="submission" date="2023-11" db="EMBL/GenBank/DDBJ databases">
        <title>Halocaridina rubra genome assembly.</title>
        <authorList>
            <person name="Smith C."/>
        </authorList>
    </citation>
    <scope>NUCLEOTIDE SEQUENCE [LARGE SCALE GENOMIC DNA]</scope>
    <source>
        <strain evidence="1">EP-1</strain>
        <tissue evidence="1">Whole</tissue>
    </source>
</reference>
<evidence type="ECO:0000313" key="2">
    <source>
        <dbReference type="Proteomes" id="UP001381693"/>
    </source>
</evidence>